<comment type="caution">
    <text evidence="2">The sequence shown here is derived from an EMBL/GenBank/DDBJ whole genome shotgun (WGS) entry which is preliminary data.</text>
</comment>
<dbReference type="EMBL" id="WSEM01000034">
    <property type="protein sequence ID" value="MVQ39313.1"/>
    <property type="molecule type" value="Genomic_DNA"/>
</dbReference>
<gene>
    <name evidence="2" type="ORF">GON05_32440</name>
</gene>
<dbReference type="RefSeq" id="WP_157325303.1">
    <property type="nucleotide sequence ID" value="NZ_WSEM01000034.1"/>
</dbReference>
<dbReference type="InterPro" id="IPR024775">
    <property type="entry name" value="DinB-like"/>
</dbReference>
<name>A0ABW9UKS3_9BACL</name>
<dbReference type="Gene3D" id="1.20.120.450">
    <property type="entry name" value="dinb family like domain"/>
    <property type="match status" value="1"/>
</dbReference>
<dbReference type="Pfam" id="PF12867">
    <property type="entry name" value="DinB_2"/>
    <property type="match status" value="1"/>
</dbReference>
<evidence type="ECO:0000313" key="2">
    <source>
        <dbReference type="EMBL" id="MVQ39313.1"/>
    </source>
</evidence>
<organism evidence="2 3">
    <name type="scientific">Paenibacillus anseongense</name>
    <dbReference type="NCBI Taxonomy" id="2682845"/>
    <lineage>
        <taxon>Bacteria</taxon>
        <taxon>Bacillati</taxon>
        <taxon>Bacillota</taxon>
        <taxon>Bacilli</taxon>
        <taxon>Bacillales</taxon>
        <taxon>Paenibacillaceae</taxon>
        <taxon>Paenibacillus</taxon>
    </lineage>
</organism>
<keyword evidence="3" id="KW-1185">Reference proteome</keyword>
<accession>A0ABW9UKS3</accession>
<evidence type="ECO:0000259" key="1">
    <source>
        <dbReference type="Pfam" id="PF12867"/>
    </source>
</evidence>
<dbReference type="Proteomes" id="UP000467637">
    <property type="component" value="Unassembled WGS sequence"/>
</dbReference>
<evidence type="ECO:0000313" key="3">
    <source>
        <dbReference type="Proteomes" id="UP000467637"/>
    </source>
</evidence>
<feature type="domain" description="DinB-like" evidence="1">
    <location>
        <begin position="10"/>
        <end position="142"/>
    </location>
</feature>
<dbReference type="SUPFAM" id="SSF109854">
    <property type="entry name" value="DinB/YfiT-like putative metalloenzymes"/>
    <property type="match status" value="1"/>
</dbReference>
<proteinExistence type="predicted"/>
<dbReference type="InterPro" id="IPR034660">
    <property type="entry name" value="DinB/YfiT-like"/>
</dbReference>
<protein>
    <submittedName>
        <fullName evidence="2">DinB family protein</fullName>
    </submittedName>
</protein>
<reference evidence="2 3" key="1">
    <citation type="submission" date="2019-12" db="EMBL/GenBank/DDBJ databases">
        <authorList>
            <person name="Huq M.A."/>
        </authorList>
    </citation>
    <scope>NUCLEOTIDE SEQUENCE [LARGE SCALE GENOMIC DNA]</scope>
    <source>
        <strain evidence="2 3">MAH-34</strain>
    </source>
</reference>
<sequence length="165" mass="19289">MKEDFVFHLFDKQLATFIEMMNKCPENQRKVVPNGFETNLHWHLGHVLTVTEYHVFGSIDQALNLPKLYQEMFTYSTKPANWTKEPPSWERLIAQLEELRNLIHTSLKTKLDTPVRNNILKANNYRELLYATSQHLATHTGVVTAMLQILMTSFSKTQLTEKNKK</sequence>